<comment type="caution">
    <text evidence="1">The sequence shown here is derived from an EMBL/GenBank/DDBJ whole genome shotgun (WGS) entry which is preliminary data.</text>
</comment>
<dbReference type="EMBL" id="CAJNOQ010051848">
    <property type="protein sequence ID" value="CAF1652030.1"/>
    <property type="molecule type" value="Genomic_DNA"/>
</dbReference>
<evidence type="ECO:0000313" key="1">
    <source>
        <dbReference type="EMBL" id="CAF1652030.1"/>
    </source>
</evidence>
<organism evidence="1 3">
    <name type="scientific">Didymodactylos carnosus</name>
    <dbReference type="NCBI Taxonomy" id="1234261"/>
    <lineage>
        <taxon>Eukaryota</taxon>
        <taxon>Metazoa</taxon>
        <taxon>Spiralia</taxon>
        <taxon>Gnathifera</taxon>
        <taxon>Rotifera</taxon>
        <taxon>Eurotatoria</taxon>
        <taxon>Bdelloidea</taxon>
        <taxon>Philodinida</taxon>
        <taxon>Philodinidae</taxon>
        <taxon>Didymodactylos</taxon>
    </lineage>
</organism>
<dbReference type="Proteomes" id="UP000681722">
    <property type="component" value="Unassembled WGS sequence"/>
</dbReference>
<keyword evidence="3" id="KW-1185">Reference proteome</keyword>
<evidence type="ECO:0000313" key="3">
    <source>
        <dbReference type="Proteomes" id="UP000663829"/>
    </source>
</evidence>
<evidence type="ECO:0000313" key="2">
    <source>
        <dbReference type="EMBL" id="CAF4582152.1"/>
    </source>
</evidence>
<name>A0A816ESL4_9BILA</name>
<dbReference type="Proteomes" id="UP000663829">
    <property type="component" value="Unassembled WGS sequence"/>
</dbReference>
<feature type="non-terminal residue" evidence="1">
    <location>
        <position position="1"/>
    </location>
</feature>
<proteinExistence type="predicted"/>
<sequence>PLASKHILGGINNQSNPGSEAVLDVEQMSGINPLAENWFIN</sequence>
<gene>
    <name evidence="1" type="ORF">GPM918_LOCUS45563</name>
    <name evidence="2" type="ORF">SRO942_LOCUS48178</name>
</gene>
<dbReference type="AlphaFoldDB" id="A0A816ESL4"/>
<dbReference type="EMBL" id="CAJOBC010122809">
    <property type="protein sequence ID" value="CAF4582152.1"/>
    <property type="molecule type" value="Genomic_DNA"/>
</dbReference>
<reference evidence="1" key="1">
    <citation type="submission" date="2021-02" db="EMBL/GenBank/DDBJ databases">
        <authorList>
            <person name="Nowell W R."/>
        </authorList>
    </citation>
    <scope>NUCLEOTIDE SEQUENCE</scope>
</reference>
<accession>A0A816ESL4</accession>
<protein>
    <submittedName>
        <fullName evidence="1">Uncharacterized protein</fullName>
    </submittedName>
</protein>
<dbReference type="OrthoDB" id="2919105at2759"/>